<dbReference type="Proteomes" id="UP001552299">
    <property type="component" value="Unassembled WGS sequence"/>
</dbReference>
<sequence>MVEDKRTVRTVEALLLLLLITGSLQKQQAMAVRTLGGKKLGFVIESLEDLFLESLSKGPQPPSQHSCETHSNISCPPPQK</sequence>
<comment type="caution">
    <text evidence="3">The sequence shown here is derived from an EMBL/GenBank/DDBJ whole genome shotgun (WGS) entry which is preliminary data.</text>
</comment>
<evidence type="ECO:0000313" key="3">
    <source>
        <dbReference type="EMBL" id="KAL0906853.1"/>
    </source>
</evidence>
<evidence type="ECO:0000256" key="1">
    <source>
        <dbReference type="SAM" id="MobiDB-lite"/>
    </source>
</evidence>
<evidence type="ECO:0000313" key="4">
    <source>
        <dbReference type="Proteomes" id="UP001552299"/>
    </source>
</evidence>
<keyword evidence="2" id="KW-0732">Signal</keyword>
<feature type="chain" id="PRO_5044776612" evidence="2">
    <location>
        <begin position="26"/>
        <end position="80"/>
    </location>
</feature>
<dbReference type="EMBL" id="JANQDX010000018">
    <property type="protein sequence ID" value="KAL0906853.1"/>
    <property type="molecule type" value="Genomic_DNA"/>
</dbReference>
<feature type="region of interest" description="Disordered" evidence="1">
    <location>
        <begin position="55"/>
        <end position="80"/>
    </location>
</feature>
<feature type="signal peptide" evidence="2">
    <location>
        <begin position="1"/>
        <end position="25"/>
    </location>
</feature>
<evidence type="ECO:0000256" key="2">
    <source>
        <dbReference type="SAM" id="SignalP"/>
    </source>
</evidence>
<proteinExistence type="predicted"/>
<protein>
    <submittedName>
        <fullName evidence="3">Uncharacterized protein</fullName>
    </submittedName>
</protein>
<organism evidence="3 4">
    <name type="scientific">Dendrobium thyrsiflorum</name>
    <name type="common">Pinecone-like raceme dendrobium</name>
    <name type="synonym">Orchid</name>
    <dbReference type="NCBI Taxonomy" id="117978"/>
    <lineage>
        <taxon>Eukaryota</taxon>
        <taxon>Viridiplantae</taxon>
        <taxon>Streptophyta</taxon>
        <taxon>Embryophyta</taxon>
        <taxon>Tracheophyta</taxon>
        <taxon>Spermatophyta</taxon>
        <taxon>Magnoliopsida</taxon>
        <taxon>Liliopsida</taxon>
        <taxon>Asparagales</taxon>
        <taxon>Orchidaceae</taxon>
        <taxon>Epidendroideae</taxon>
        <taxon>Malaxideae</taxon>
        <taxon>Dendrobiinae</taxon>
        <taxon>Dendrobium</taxon>
    </lineage>
</organism>
<keyword evidence="4" id="KW-1185">Reference proteome</keyword>
<feature type="compositionally biased region" description="Polar residues" evidence="1">
    <location>
        <begin position="63"/>
        <end position="74"/>
    </location>
</feature>
<gene>
    <name evidence="3" type="ORF">M5K25_025382</name>
</gene>
<accession>A0ABD0U9J6</accession>
<name>A0ABD0U9J6_DENTH</name>
<dbReference type="AlphaFoldDB" id="A0ABD0U9J6"/>
<reference evidence="3 4" key="1">
    <citation type="journal article" date="2024" name="Plant Biotechnol. J.">
        <title>Dendrobium thyrsiflorum genome and its molecular insights into genes involved in important horticultural traits.</title>
        <authorList>
            <person name="Chen B."/>
            <person name="Wang J.Y."/>
            <person name="Zheng P.J."/>
            <person name="Li K.L."/>
            <person name="Liang Y.M."/>
            <person name="Chen X.F."/>
            <person name="Zhang C."/>
            <person name="Zhao X."/>
            <person name="He X."/>
            <person name="Zhang G.Q."/>
            <person name="Liu Z.J."/>
            <person name="Xu Q."/>
        </authorList>
    </citation>
    <scope>NUCLEOTIDE SEQUENCE [LARGE SCALE GENOMIC DNA]</scope>
    <source>
        <strain evidence="3">GZMU011</strain>
    </source>
</reference>